<feature type="chain" id="PRO_5007479710" evidence="2">
    <location>
        <begin position="19"/>
        <end position="160"/>
    </location>
</feature>
<dbReference type="PATRIC" id="fig|1548749.3.peg.2066"/>
<dbReference type="SUPFAM" id="SSF52833">
    <property type="entry name" value="Thioredoxin-like"/>
    <property type="match status" value="1"/>
</dbReference>
<dbReference type="AlphaFoldDB" id="A0A137RH72"/>
<evidence type="ECO:0000259" key="3">
    <source>
        <dbReference type="PROSITE" id="PS51352"/>
    </source>
</evidence>
<dbReference type="STRING" id="1548749.LS48_09825"/>
<dbReference type="GO" id="GO:0016209">
    <property type="term" value="F:antioxidant activity"/>
    <property type="evidence" value="ECO:0007669"/>
    <property type="project" value="InterPro"/>
</dbReference>
<reference evidence="4 5" key="2">
    <citation type="journal article" date="2016" name="Int. J. Syst. Evol. Microbiol.">
        <title>Vitellibacter aquimaris sp. nov., a marine bacterium isolated from seawater.</title>
        <authorList>
            <person name="Thevarajoo S."/>
            <person name="Selvaratnam C."/>
            <person name="Goh K.M."/>
            <person name="Hong K.W."/>
            <person name="Chan X.Y."/>
            <person name="Chan K.G."/>
            <person name="Chong C.S."/>
        </authorList>
    </citation>
    <scope>NUCLEOTIDE SEQUENCE [LARGE SCALE GENOMIC DNA]</scope>
    <source>
        <strain evidence="4 5">D-24</strain>
    </source>
</reference>
<keyword evidence="2" id="KW-0732">Signal</keyword>
<sequence>MKKIIPLLLLLVSFIGFSQSEMPKIELTTVDGTTISSKDLSKEDNVIVVSLWATWCVPCLKELDAISEIYPDWQAETGVELYAVSVDDSRTVKRVKPLINGKGWDYTVLLDTNNDFKRALGAATVPLTLLVKNNEIVYRHSGYSPGAEYELYEKIKEYSN</sequence>
<name>A0A137RH72_9FLAO</name>
<dbReference type="Gene3D" id="3.40.30.10">
    <property type="entry name" value="Glutaredoxin"/>
    <property type="match status" value="1"/>
</dbReference>
<proteinExistence type="predicted"/>
<reference evidence="5" key="1">
    <citation type="submission" date="2014-10" db="EMBL/GenBank/DDBJ databases">
        <title>Genome sequencing of Vitellibacter sp. D-24.</title>
        <authorList>
            <person name="Thevarajoo S."/>
            <person name="Selvaratnam C."/>
            <person name="Goh K.M."/>
            <person name="Chong C.S."/>
        </authorList>
    </citation>
    <scope>NUCLEOTIDE SEQUENCE [LARGE SCALE GENOMIC DNA]</scope>
    <source>
        <strain evidence="5">D-24</strain>
    </source>
</reference>
<dbReference type="GO" id="GO:0016491">
    <property type="term" value="F:oxidoreductase activity"/>
    <property type="evidence" value="ECO:0007669"/>
    <property type="project" value="InterPro"/>
</dbReference>
<keyword evidence="1" id="KW-0676">Redox-active center</keyword>
<dbReference type="CDD" id="cd02966">
    <property type="entry name" value="TlpA_like_family"/>
    <property type="match status" value="1"/>
</dbReference>
<dbReference type="InterPro" id="IPR000866">
    <property type="entry name" value="AhpC/TSA"/>
</dbReference>
<evidence type="ECO:0000256" key="1">
    <source>
        <dbReference type="ARBA" id="ARBA00023284"/>
    </source>
</evidence>
<keyword evidence="5" id="KW-1185">Reference proteome</keyword>
<evidence type="ECO:0000313" key="4">
    <source>
        <dbReference type="EMBL" id="KXN98840.1"/>
    </source>
</evidence>
<dbReference type="Pfam" id="PF00578">
    <property type="entry name" value="AhpC-TSA"/>
    <property type="match status" value="1"/>
</dbReference>
<evidence type="ECO:0000313" key="5">
    <source>
        <dbReference type="Proteomes" id="UP000070138"/>
    </source>
</evidence>
<dbReference type="OrthoDB" id="9815205at2"/>
<evidence type="ECO:0000256" key="2">
    <source>
        <dbReference type="SAM" id="SignalP"/>
    </source>
</evidence>
<accession>A0A137RH72</accession>
<feature type="signal peptide" evidence="2">
    <location>
        <begin position="1"/>
        <end position="18"/>
    </location>
</feature>
<dbReference type="InterPro" id="IPR013766">
    <property type="entry name" value="Thioredoxin_domain"/>
</dbReference>
<dbReference type="PANTHER" id="PTHR42852">
    <property type="entry name" value="THIOL:DISULFIDE INTERCHANGE PROTEIN DSBE"/>
    <property type="match status" value="1"/>
</dbReference>
<dbReference type="EMBL" id="JRWG01000005">
    <property type="protein sequence ID" value="KXN98840.1"/>
    <property type="molecule type" value="Genomic_DNA"/>
</dbReference>
<dbReference type="InterPro" id="IPR036249">
    <property type="entry name" value="Thioredoxin-like_sf"/>
</dbReference>
<feature type="domain" description="Thioredoxin" evidence="3">
    <location>
        <begin position="16"/>
        <end position="160"/>
    </location>
</feature>
<dbReference type="Proteomes" id="UP000070138">
    <property type="component" value="Unassembled WGS sequence"/>
</dbReference>
<dbReference type="PANTHER" id="PTHR42852:SF17">
    <property type="entry name" value="THIOREDOXIN-LIKE PROTEIN HI_1115"/>
    <property type="match status" value="1"/>
</dbReference>
<dbReference type="RefSeq" id="WP_062622363.1">
    <property type="nucleotide sequence ID" value="NZ_JRWG01000005.1"/>
</dbReference>
<comment type="caution">
    <text evidence="4">The sequence shown here is derived from an EMBL/GenBank/DDBJ whole genome shotgun (WGS) entry which is preliminary data.</text>
</comment>
<dbReference type="PROSITE" id="PS00194">
    <property type="entry name" value="THIOREDOXIN_1"/>
    <property type="match status" value="1"/>
</dbReference>
<dbReference type="InterPro" id="IPR017937">
    <property type="entry name" value="Thioredoxin_CS"/>
</dbReference>
<dbReference type="PROSITE" id="PS51352">
    <property type="entry name" value="THIOREDOXIN_2"/>
    <property type="match status" value="1"/>
</dbReference>
<gene>
    <name evidence="4" type="ORF">LS48_09825</name>
</gene>
<dbReference type="InterPro" id="IPR050553">
    <property type="entry name" value="Thioredoxin_ResA/DsbE_sf"/>
</dbReference>
<organism evidence="4 5">
    <name type="scientific">Aequorivita aquimaris</name>
    <dbReference type="NCBI Taxonomy" id="1548749"/>
    <lineage>
        <taxon>Bacteria</taxon>
        <taxon>Pseudomonadati</taxon>
        <taxon>Bacteroidota</taxon>
        <taxon>Flavobacteriia</taxon>
        <taxon>Flavobacteriales</taxon>
        <taxon>Flavobacteriaceae</taxon>
        <taxon>Aequorivita</taxon>
    </lineage>
</organism>
<protein>
    <submittedName>
        <fullName evidence="4">Thiol:disulfide interchange protein</fullName>
    </submittedName>
</protein>